<protein>
    <recommendedName>
        <fullName evidence="8">ATPase synthesis protein 25</fullName>
    </recommendedName>
</protein>
<evidence type="ECO:0000256" key="7">
    <source>
        <dbReference type="ARBA" id="ARBA00023136"/>
    </source>
</evidence>
<dbReference type="InterPro" id="IPR040152">
    <property type="entry name" value="Atp25"/>
</dbReference>
<comment type="function">
    <text evidence="1">Probable mitochondrial mRNA stabilization factor.</text>
</comment>
<keyword evidence="6 8" id="KW-0496">Mitochondrion</keyword>
<feature type="region of interest" description="Disordered" evidence="9">
    <location>
        <begin position="278"/>
        <end position="309"/>
    </location>
</feature>
<reference evidence="10 11" key="1">
    <citation type="submission" date="2019-04" db="EMBL/GenBank/DDBJ databases">
        <title>Friends and foes A comparative genomics study of 23 Aspergillus species from section Flavi.</title>
        <authorList>
            <consortium name="DOE Joint Genome Institute"/>
            <person name="Kjaerbolling I."/>
            <person name="Vesth T."/>
            <person name="Frisvad J.C."/>
            <person name="Nybo J.L."/>
            <person name="Theobald S."/>
            <person name="Kildgaard S."/>
            <person name="Isbrandt T."/>
            <person name="Kuo A."/>
            <person name="Sato A."/>
            <person name="Lyhne E.K."/>
            <person name="Kogle M.E."/>
            <person name="Wiebenga A."/>
            <person name="Kun R.S."/>
            <person name="Lubbers R.J."/>
            <person name="Makela M.R."/>
            <person name="Barry K."/>
            <person name="Chovatia M."/>
            <person name="Clum A."/>
            <person name="Daum C."/>
            <person name="Haridas S."/>
            <person name="He G."/>
            <person name="LaButti K."/>
            <person name="Lipzen A."/>
            <person name="Mondo S."/>
            <person name="Riley R."/>
            <person name="Salamov A."/>
            <person name="Simmons B.A."/>
            <person name="Magnuson J.K."/>
            <person name="Henrissat B."/>
            <person name="Mortensen U.H."/>
            <person name="Larsen T.O."/>
            <person name="Devries R.P."/>
            <person name="Grigoriev I.V."/>
            <person name="Machida M."/>
            <person name="Baker S.E."/>
            <person name="Andersen M.R."/>
        </authorList>
    </citation>
    <scope>NUCLEOTIDE SEQUENCE [LARGE SCALE GENOMIC DNA]</scope>
    <source>
        <strain evidence="10 11">IBT 18842</strain>
    </source>
</reference>
<proteinExistence type="inferred from homology"/>
<dbReference type="Gene3D" id="3.30.460.10">
    <property type="entry name" value="Beta Polymerase, domain 2"/>
    <property type="match status" value="1"/>
</dbReference>
<name>A0A5N6U8U4_ASPAV</name>
<sequence>MYRTLLRGPWSRREFIRPIRPVTSVSRPLLSVPAVSKLNGRTFTSGSILQSEPPSQPAGGDEPPDASSHVPWYLQEEAPVPESSQMASRDQIPDLPEDPPAILPAFLEYVFKDLGLDDLKLIDLRGLETPPALGANVIMLIGTARSVKHLNVSADRLCRWLRSTYKLSPYADGLLGRNELKIKLRRKARRARLASRSGTMFDDKDDGITTGWICVNAGVVEEAPVLEEQEKSFEGFGQISAGTRIVAQMFTEEKRAEVDLESLWQGTLDRAERAKKKYAEVSSDAPPKEVRDPIPRKLPPSDCKFGPVPQSTINFDRTRNGGFGAVPKRNMSSAALAYETRADTSIDSLLQHLEDVSSENARRELGTGPEDRSSTLFLQNYYDHLSEMSPEDQAVAQIKLLCVAISLQHPAYSKQSLWAAFMNCNALGYVVSDDLGFQVVSALLSKRLAADHLSDSDKELALQVLEHLSARGTNVLTMKVFNMLFKASQVSPREDSQNGSSARRVSRMLSTLNLPFDPEHARHLMVTLFENKDYDGFWKLWRKFPLNASPRTVADYEMLFRLHVQLGNERRARDCLSTWVPMMNREETPIPLQGDILQLIMQCLVVAEPAIEQKVEEGSNSNLARIWNECQRNL</sequence>
<evidence type="ECO:0000256" key="6">
    <source>
        <dbReference type="ARBA" id="ARBA00023128"/>
    </source>
</evidence>
<dbReference type="GO" id="GO:0005743">
    <property type="term" value="C:mitochondrial inner membrane"/>
    <property type="evidence" value="ECO:0007669"/>
    <property type="project" value="UniProtKB-SubCell"/>
</dbReference>
<keyword evidence="5 8" id="KW-0809">Transit peptide</keyword>
<evidence type="ECO:0000256" key="1">
    <source>
        <dbReference type="ARBA" id="ARBA00003470"/>
    </source>
</evidence>
<feature type="compositionally biased region" description="Basic and acidic residues" evidence="9">
    <location>
        <begin position="286"/>
        <end position="295"/>
    </location>
</feature>
<evidence type="ECO:0000313" key="10">
    <source>
        <dbReference type="EMBL" id="KAE8154839.1"/>
    </source>
</evidence>
<dbReference type="PANTHER" id="PTHR28087:SF1">
    <property type="entry name" value="ATPASE SYNTHESIS PROTEIN 25, MITOCHONDRIAL"/>
    <property type="match status" value="1"/>
</dbReference>
<evidence type="ECO:0000256" key="2">
    <source>
        <dbReference type="ARBA" id="ARBA00004443"/>
    </source>
</evidence>
<evidence type="ECO:0000256" key="4">
    <source>
        <dbReference type="ARBA" id="ARBA00022792"/>
    </source>
</evidence>
<feature type="region of interest" description="Disordered" evidence="9">
    <location>
        <begin position="44"/>
        <end position="69"/>
    </location>
</feature>
<evidence type="ECO:0000256" key="5">
    <source>
        <dbReference type="ARBA" id="ARBA00022946"/>
    </source>
</evidence>
<feature type="compositionally biased region" description="Polar residues" evidence="9">
    <location>
        <begin position="44"/>
        <end position="53"/>
    </location>
</feature>
<dbReference type="OrthoDB" id="107372at2759"/>
<keyword evidence="11" id="KW-1185">Reference proteome</keyword>
<dbReference type="GO" id="GO:0048255">
    <property type="term" value="P:mRNA stabilization"/>
    <property type="evidence" value="ECO:0007669"/>
    <property type="project" value="TreeGrafter"/>
</dbReference>
<dbReference type="GO" id="GO:0140053">
    <property type="term" value="P:mitochondrial gene expression"/>
    <property type="evidence" value="ECO:0007669"/>
    <property type="project" value="UniProtKB-UniRule"/>
</dbReference>
<keyword evidence="4 8" id="KW-0999">Mitochondrion inner membrane</keyword>
<keyword evidence="7 8" id="KW-0472">Membrane</keyword>
<organism evidence="10 11">
    <name type="scientific">Aspergillus avenaceus</name>
    <dbReference type="NCBI Taxonomy" id="36643"/>
    <lineage>
        <taxon>Eukaryota</taxon>
        <taxon>Fungi</taxon>
        <taxon>Dikarya</taxon>
        <taxon>Ascomycota</taxon>
        <taxon>Pezizomycotina</taxon>
        <taxon>Eurotiomycetes</taxon>
        <taxon>Eurotiomycetidae</taxon>
        <taxon>Eurotiales</taxon>
        <taxon>Aspergillaceae</taxon>
        <taxon>Aspergillus</taxon>
        <taxon>Aspergillus subgen. Circumdati</taxon>
    </lineage>
</organism>
<evidence type="ECO:0000256" key="3">
    <source>
        <dbReference type="ARBA" id="ARBA00010787"/>
    </source>
</evidence>
<dbReference type="InterPro" id="IPR043519">
    <property type="entry name" value="NT_sf"/>
</dbReference>
<dbReference type="AlphaFoldDB" id="A0A5N6U8U4"/>
<dbReference type="PANTHER" id="PTHR28087">
    <property type="entry name" value="ATPASE SYNTHESIS PROTEIN 25, MITOCHONDRIAL"/>
    <property type="match status" value="1"/>
</dbReference>
<comment type="function">
    <text evidence="8">Mitochondrial mRNA stabilization factor.</text>
</comment>
<accession>A0A5N6U8U4</accession>
<evidence type="ECO:0000256" key="8">
    <source>
        <dbReference type="RuleBase" id="RU367062"/>
    </source>
</evidence>
<evidence type="ECO:0000256" key="9">
    <source>
        <dbReference type="SAM" id="MobiDB-lite"/>
    </source>
</evidence>
<dbReference type="EMBL" id="ML742026">
    <property type="protein sequence ID" value="KAE8154839.1"/>
    <property type="molecule type" value="Genomic_DNA"/>
</dbReference>
<evidence type="ECO:0000313" key="11">
    <source>
        <dbReference type="Proteomes" id="UP000325780"/>
    </source>
</evidence>
<dbReference type="Proteomes" id="UP000325780">
    <property type="component" value="Unassembled WGS sequence"/>
</dbReference>
<dbReference type="FunFam" id="3.30.460.10:FF:000044">
    <property type="entry name" value="ATPase synthesis protein 25, mitochondrial"/>
    <property type="match status" value="1"/>
</dbReference>
<gene>
    <name evidence="10" type="ORF">BDV25DRAFT_147081</name>
</gene>
<comment type="subcellular location">
    <subcellularLocation>
        <location evidence="2 8">Mitochondrion inner membrane</location>
        <topology evidence="2 8">Peripheral membrane protein</topology>
        <orientation evidence="2 8">Matrix side</orientation>
    </subcellularLocation>
</comment>
<comment type="similarity">
    <text evidence="3 8">Belongs to the ATP25 family.</text>
</comment>